<dbReference type="GO" id="GO:0004359">
    <property type="term" value="F:glutaminase activity"/>
    <property type="evidence" value="ECO:0007669"/>
    <property type="project" value="InterPro"/>
</dbReference>
<dbReference type="EC" id="6.3.1.5" evidence="7"/>
<dbReference type="EMBL" id="CP096020">
    <property type="protein sequence ID" value="UPM44520.1"/>
    <property type="molecule type" value="Genomic_DNA"/>
</dbReference>
<gene>
    <name evidence="10" type="ORF">MW046_13900</name>
</gene>
<dbReference type="InterPro" id="IPR014729">
    <property type="entry name" value="Rossmann-like_a/b/a_fold"/>
</dbReference>
<feature type="domain" description="NAD/GMP synthase" evidence="9">
    <location>
        <begin position="31"/>
        <end position="272"/>
    </location>
</feature>
<sequence length="576" mass="62000">MATSDTSTTESESTASYDTDATPAQHREQGVALIQEMVETAGACGVVVNLSGGIDSSTTAALAVEAVGADNVYGLCLPTLASTNANMHDAHTVATELEIAHNTVELQPVLDMFEDRFAPELSTNGDRHAIGNVASRLRMACAYYVANTTNSLVVGTGNRTEQLLGYFTKHGDSGVDLHPLGDCYKTDVRRLARLLGIPAEIIEKPPTAGLWAGQTDETELGASYQVLDPVCHQLVDAGLSVTEVAELLHLDPSTVRQYAERNDRTTHKRTLPTVTSRQLIEDITTTTPNTDPTTAFVAGREMLLQLHDALTAIIETEVTEAGASGVVVTMSGSVDSSVAAALAVAALGADRVHGLVLPCGKATEAATFDAVELAESLGIEYTMMNLHPLVTRIEDVLPDALTTSATVRTHGNLVARIRMLCAYYVANTTDRLVLGTTTRSEWLTGYFTKHGDGGVDLQPLIGLYKTELRALARTMEIPPTIIAKPPTAGFHINQTDESEPGMAYDMLDELLWYLVDTDAGIEHTAKTCGVTPEVVEQYAHRHIQTRHKRRLPPTPATRETKPAATFFHELELLFGE</sequence>
<dbReference type="GO" id="GO:0008795">
    <property type="term" value="F:NAD+ synthase activity"/>
    <property type="evidence" value="ECO:0007669"/>
    <property type="project" value="UniProtKB-EC"/>
</dbReference>
<dbReference type="PANTHER" id="PTHR23090:SF9">
    <property type="entry name" value="GLUTAMINE-DEPENDENT NAD(+) SYNTHETASE"/>
    <property type="match status" value="1"/>
</dbReference>
<dbReference type="GeneID" id="71929161"/>
<proteinExistence type="inferred from homology"/>
<evidence type="ECO:0000313" key="11">
    <source>
        <dbReference type="Proteomes" id="UP000831768"/>
    </source>
</evidence>
<organism evidence="10 11">
    <name type="scientific">Halocatena salina</name>
    <dbReference type="NCBI Taxonomy" id="2934340"/>
    <lineage>
        <taxon>Archaea</taxon>
        <taxon>Methanobacteriati</taxon>
        <taxon>Methanobacteriota</taxon>
        <taxon>Stenosarchaea group</taxon>
        <taxon>Halobacteria</taxon>
        <taxon>Halobacteriales</taxon>
        <taxon>Natronomonadaceae</taxon>
        <taxon>Halocatena</taxon>
    </lineage>
</organism>
<keyword evidence="4 6" id="KW-0067">ATP-binding</keyword>
<dbReference type="PANTHER" id="PTHR23090">
    <property type="entry name" value="NH 3 /GLUTAMINE-DEPENDENT NAD + SYNTHETASE"/>
    <property type="match status" value="1"/>
</dbReference>
<evidence type="ECO:0000256" key="8">
    <source>
        <dbReference type="SAM" id="MobiDB-lite"/>
    </source>
</evidence>
<evidence type="ECO:0000256" key="6">
    <source>
        <dbReference type="RuleBase" id="RU003811"/>
    </source>
</evidence>
<dbReference type="Gene3D" id="3.40.50.620">
    <property type="entry name" value="HUPs"/>
    <property type="match status" value="2"/>
</dbReference>
<keyword evidence="11" id="KW-1185">Reference proteome</keyword>
<keyword evidence="5 6" id="KW-0520">NAD</keyword>
<reference evidence="10" key="1">
    <citation type="submission" date="2022-04" db="EMBL/GenBank/DDBJ databases">
        <title>Halocatena sp. nov., isolated from a salt lake.</title>
        <authorList>
            <person name="Cui H.-L."/>
        </authorList>
    </citation>
    <scope>NUCLEOTIDE SEQUENCE</scope>
    <source>
        <strain evidence="10">AD-1</strain>
        <plasmid evidence="10">unnamed1</plasmid>
    </source>
</reference>
<dbReference type="KEGG" id="haad:MW046_13900"/>
<evidence type="ECO:0000256" key="5">
    <source>
        <dbReference type="ARBA" id="ARBA00023027"/>
    </source>
</evidence>
<dbReference type="GO" id="GO:0005524">
    <property type="term" value="F:ATP binding"/>
    <property type="evidence" value="ECO:0007669"/>
    <property type="project" value="UniProtKB-KW"/>
</dbReference>
<evidence type="ECO:0000313" key="10">
    <source>
        <dbReference type="EMBL" id="UPM44520.1"/>
    </source>
</evidence>
<comment type="pathway">
    <text evidence="1">Cofactor biosynthesis; NAD(+) biosynthesis.</text>
</comment>
<dbReference type="NCBIfam" id="NF010587">
    <property type="entry name" value="PRK13980.1"/>
    <property type="match status" value="1"/>
</dbReference>
<comment type="similarity">
    <text evidence="6">Belongs to the NAD synthetase family.</text>
</comment>
<feature type="region of interest" description="Disordered" evidence="8">
    <location>
        <begin position="1"/>
        <end position="24"/>
    </location>
</feature>
<name>A0A8U0A5Q5_9EURY</name>
<dbReference type="GO" id="GO:0009435">
    <property type="term" value="P:NAD+ biosynthetic process"/>
    <property type="evidence" value="ECO:0007669"/>
    <property type="project" value="InterPro"/>
</dbReference>
<dbReference type="InterPro" id="IPR022310">
    <property type="entry name" value="NAD/GMP_synthase"/>
</dbReference>
<dbReference type="InterPro" id="IPR003694">
    <property type="entry name" value="NAD_synthase"/>
</dbReference>
<evidence type="ECO:0000259" key="9">
    <source>
        <dbReference type="Pfam" id="PF02540"/>
    </source>
</evidence>
<comment type="catalytic activity">
    <reaction evidence="7">
        <text>deamido-NAD(+) + NH4(+) + ATP = AMP + diphosphate + NAD(+) + H(+)</text>
        <dbReference type="Rhea" id="RHEA:21188"/>
        <dbReference type="ChEBI" id="CHEBI:15378"/>
        <dbReference type="ChEBI" id="CHEBI:28938"/>
        <dbReference type="ChEBI" id="CHEBI:30616"/>
        <dbReference type="ChEBI" id="CHEBI:33019"/>
        <dbReference type="ChEBI" id="CHEBI:57540"/>
        <dbReference type="ChEBI" id="CHEBI:58437"/>
        <dbReference type="ChEBI" id="CHEBI:456215"/>
        <dbReference type="EC" id="6.3.1.5"/>
    </reaction>
</comment>
<dbReference type="GO" id="GO:0005737">
    <property type="term" value="C:cytoplasm"/>
    <property type="evidence" value="ECO:0007669"/>
    <property type="project" value="InterPro"/>
</dbReference>
<dbReference type="AlphaFoldDB" id="A0A8U0A5Q5"/>
<dbReference type="RefSeq" id="WP_247995174.1">
    <property type="nucleotide sequence ID" value="NZ_CP096020.1"/>
</dbReference>
<feature type="domain" description="NAD/GMP synthase" evidence="9">
    <location>
        <begin position="309"/>
        <end position="552"/>
    </location>
</feature>
<evidence type="ECO:0000256" key="1">
    <source>
        <dbReference type="ARBA" id="ARBA00004790"/>
    </source>
</evidence>
<geneLocation type="plasmid" evidence="10 11">
    <name>unnamed1</name>
</geneLocation>
<keyword evidence="2 6" id="KW-0436">Ligase</keyword>
<dbReference type="CDD" id="cd00553">
    <property type="entry name" value="NAD_synthase"/>
    <property type="match status" value="2"/>
</dbReference>
<accession>A0A8U0A5Q5</accession>
<evidence type="ECO:0000256" key="4">
    <source>
        <dbReference type="ARBA" id="ARBA00022840"/>
    </source>
</evidence>
<protein>
    <recommendedName>
        <fullName evidence="7">NH(3)-dependent NAD(+) synthetase</fullName>
        <ecNumber evidence="7">6.3.1.5</ecNumber>
    </recommendedName>
</protein>
<evidence type="ECO:0000256" key="3">
    <source>
        <dbReference type="ARBA" id="ARBA00022741"/>
    </source>
</evidence>
<dbReference type="SUPFAM" id="SSF52402">
    <property type="entry name" value="Adenine nucleotide alpha hydrolases-like"/>
    <property type="match status" value="2"/>
</dbReference>
<dbReference type="GO" id="GO:0003952">
    <property type="term" value="F:NAD+ synthase (glutamine-hydrolyzing) activity"/>
    <property type="evidence" value="ECO:0007669"/>
    <property type="project" value="InterPro"/>
</dbReference>
<dbReference type="Pfam" id="PF02540">
    <property type="entry name" value="NAD_synthase"/>
    <property type="match status" value="2"/>
</dbReference>
<evidence type="ECO:0000256" key="2">
    <source>
        <dbReference type="ARBA" id="ARBA00022598"/>
    </source>
</evidence>
<keyword evidence="3 6" id="KW-0547">Nucleotide-binding</keyword>
<dbReference type="NCBIfam" id="TIGR00552">
    <property type="entry name" value="nadE"/>
    <property type="match status" value="2"/>
</dbReference>
<feature type="compositionally biased region" description="Low complexity" evidence="8">
    <location>
        <begin position="1"/>
        <end position="20"/>
    </location>
</feature>
<evidence type="ECO:0000256" key="7">
    <source>
        <dbReference type="RuleBase" id="RU003812"/>
    </source>
</evidence>
<dbReference type="Proteomes" id="UP000831768">
    <property type="component" value="Plasmid unnamed1"/>
</dbReference>
<keyword evidence="10" id="KW-0614">Plasmid</keyword>